<dbReference type="VEuPathDB" id="FungiDB:EYZ11_000294"/>
<accession>A0A4S3JXZ5</accession>
<dbReference type="Proteomes" id="UP000308092">
    <property type="component" value="Unassembled WGS sequence"/>
</dbReference>
<keyword evidence="2" id="KW-1185">Reference proteome</keyword>
<comment type="caution">
    <text evidence="1">The sequence shown here is derived from an EMBL/GenBank/DDBJ whole genome shotgun (WGS) entry which is preliminary data.</text>
</comment>
<evidence type="ECO:0000313" key="2">
    <source>
        <dbReference type="Proteomes" id="UP000308092"/>
    </source>
</evidence>
<reference evidence="1 2" key="1">
    <citation type="submission" date="2019-03" db="EMBL/GenBank/DDBJ databases">
        <title>The genome sequence of a newly discovered highly antifungal drug resistant Aspergillus species, Aspergillus tanneri NIH 1004.</title>
        <authorList>
            <person name="Mounaud S."/>
            <person name="Singh I."/>
            <person name="Joardar V."/>
            <person name="Pakala S."/>
            <person name="Pakala S."/>
            <person name="Venepally P."/>
            <person name="Hoover J."/>
            <person name="Nierman W."/>
            <person name="Chung J."/>
            <person name="Losada L."/>
        </authorList>
    </citation>
    <scope>NUCLEOTIDE SEQUENCE [LARGE SCALE GENOMIC DNA]</scope>
    <source>
        <strain evidence="1 2">NIH1004</strain>
    </source>
</reference>
<dbReference type="EMBL" id="SOSA01000004">
    <property type="protein sequence ID" value="THD00244.1"/>
    <property type="molecule type" value="Genomic_DNA"/>
</dbReference>
<dbReference type="Gene3D" id="3.10.450.50">
    <property type="match status" value="1"/>
</dbReference>
<protein>
    <submittedName>
        <fullName evidence="1">Uncharacterized protein</fullName>
    </submittedName>
</protein>
<evidence type="ECO:0000313" key="1">
    <source>
        <dbReference type="EMBL" id="THD00244.1"/>
    </source>
</evidence>
<organism evidence="1 2">
    <name type="scientific">Aspergillus tanneri</name>
    <dbReference type="NCBI Taxonomy" id="1220188"/>
    <lineage>
        <taxon>Eukaryota</taxon>
        <taxon>Fungi</taxon>
        <taxon>Dikarya</taxon>
        <taxon>Ascomycota</taxon>
        <taxon>Pezizomycotina</taxon>
        <taxon>Eurotiomycetes</taxon>
        <taxon>Eurotiomycetidae</taxon>
        <taxon>Eurotiales</taxon>
        <taxon>Aspergillaceae</taxon>
        <taxon>Aspergillus</taxon>
        <taxon>Aspergillus subgen. Circumdati</taxon>
    </lineage>
</organism>
<proteinExistence type="predicted"/>
<dbReference type="AlphaFoldDB" id="A0A4S3JXZ5"/>
<gene>
    <name evidence="1" type="ORF">EYZ11_000294</name>
</gene>
<sequence>MLPNHETLLHCQILLHDRAEILDTKSWGRFQAILTLTVPSYTSLGGINDSAVPASDLVRFLSSPILLGNSDIQT</sequence>
<name>A0A4S3JXZ5_9EURO</name>